<evidence type="ECO:0000313" key="3">
    <source>
        <dbReference type="Proteomes" id="UP000190339"/>
    </source>
</evidence>
<feature type="domain" description="Lipocalin-like" evidence="1">
    <location>
        <begin position="33"/>
        <end position="117"/>
    </location>
</feature>
<reference evidence="3" key="1">
    <citation type="submission" date="2017-02" db="EMBL/GenBank/DDBJ databases">
        <authorList>
            <person name="Varghese N."/>
            <person name="Submissions S."/>
        </authorList>
    </citation>
    <scope>NUCLEOTIDE SEQUENCE [LARGE SCALE GENOMIC DNA]</scope>
    <source>
        <strain evidence="3">DSM 23546</strain>
    </source>
</reference>
<gene>
    <name evidence="2" type="ORF">SAMN05660866_02473</name>
</gene>
<name>A0A1T5CUD5_9FLAO</name>
<sequence length="136" mass="15935">MNLKFLLSTFLFINISCNDDNDSINVPIDNEKLLGNWILTESYISPGGAAEWQNVEKGFRYIFEDKGLFQKRNFDNSLDYKGNFQVNEDELFFYFKNEKVSDTLGYKIELDNAILTISPFYPTMCIEGCLYRFKKE</sequence>
<dbReference type="EMBL" id="FUYL01000007">
    <property type="protein sequence ID" value="SKB62800.1"/>
    <property type="molecule type" value="Genomic_DNA"/>
</dbReference>
<protein>
    <submittedName>
        <fullName evidence="2">Lipocalin-like domain-containing protein</fullName>
    </submittedName>
</protein>
<dbReference type="Proteomes" id="UP000190339">
    <property type="component" value="Unassembled WGS sequence"/>
</dbReference>
<dbReference type="OrthoDB" id="708275at2"/>
<dbReference type="Pfam" id="PF13648">
    <property type="entry name" value="Lipocalin_4"/>
    <property type="match status" value="1"/>
</dbReference>
<dbReference type="RefSeq" id="WP_079512918.1">
    <property type="nucleotide sequence ID" value="NZ_FUYL01000007.1"/>
</dbReference>
<dbReference type="InterPro" id="IPR024311">
    <property type="entry name" value="Lipocalin-like"/>
</dbReference>
<evidence type="ECO:0000259" key="1">
    <source>
        <dbReference type="Pfam" id="PF13648"/>
    </source>
</evidence>
<keyword evidence="3" id="KW-1185">Reference proteome</keyword>
<organism evidence="2 3">
    <name type="scientific">Maribacter arcticus</name>
    <dbReference type="NCBI Taxonomy" id="561365"/>
    <lineage>
        <taxon>Bacteria</taxon>
        <taxon>Pseudomonadati</taxon>
        <taxon>Bacteroidota</taxon>
        <taxon>Flavobacteriia</taxon>
        <taxon>Flavobacteriales</taxon>
        <taxon>Flavobacteriaceae</taxon>
        <taxon>Maribacter</taxon>
    </lineage>
</organism>
<evidence type="ECO:0000313" key="2">
    <source>
        <dbReference type="EMBL" id="SKB62800.1"/>
    </source>
</evidence>
<proteinExistence type="predicted"/>
<dbReference type="AlphaFoldDB" id="A0A1T5CUD5"/>
<accession>A0A1T5CUD5</accession>